<keyword evidence="2" id="KW-1185">Reference proteome</keyword>
<dbReference type="Proteomes" id="UP001150603">
    <property type="component" value="Unassembled WGS sequence"/>
</dbReference>
<accession>A0ACC1JE43</accession>
<comment type="caution">
    <text evidence="1">The sequence shown here is derived from an EMBL/GenBank/DDBJ whole genome shotgun (WGS) entry which is preliminary data.</text>
</comment>
<proteinExistence type="predicted"/>
<reference evidence="1" key="1">
    <citation type="submission" date="2022-07" db="EMBL/GenBank/DDBJ databases">
        <title>Phylogenomic reconstructions and comparative analyses of Kickxellomycotina fungi.</title>
        <authorList>
            <person name="Reynolds N.K."/>
            <person name="Stajich J.E."/>
            <person name="Barry K."/>
            <person name="Grigoriev I.V."/>
            <person name="Crous P."/>
            <person name="Smith M.E."/>
        </authorList>
    </citation>
    <scope>NUCLEOTIDE SEQUENCE</scope>
    <source>
        <strain evidence="1">NRRL 5244</strain>
    </source>
</reference>
<organism evidence="1 2">
    <name type="scientific">Linderina macrospora</name>
    <dbReference type="NCBI Taxonomy" id="4868"/>
    <lineage>
        <taxon>Eukaryota</taxon>
        <taxon>Fungi</taxon>
        <taxon>Fungi incertae sedis</taxon>
        <taxon>Zoopagomycota</taxon>
        <taxon>Kickxellomycotina</taxon>
        <taxon>Kickxellomycetes</taxon>
        <taxon>Kickxellales</taxon>
        <taxon>Kickxellaceae</taxon>
        <taxon>Linderina</taxon>
    </lineage>
</organism>
<evidence type="ECO:0000313" key="1">
    <source>
        <dbReference type="EMBL" id="KAJ1949008.1"/>
    </source>
</evidence>
<protein>
    <submittedName>
        <fullName evidence="1">Uncharacterized protein</fullName>
    </submittedName>
</protein>
<gene>
    <name evidence="1" type="ORF">FBU59_001335</name>
</gene>
<name>A0ACC1JE43_9FUNG</name>
<sequence length="672" mass="74205">MSKSFKRGPNPAVRKNDIRVVPNTSAGPAIKPAFTAATQVGSGDAHDLCYQRLTAWLHMVENYHEYFTSMCAAELDLATVYARVGDILQVPLHEHTLMMPHGIADMSKRLKGLQQGMVENHCAISRHMKGAVKGLEEARDEVKQHMGKYARAVGNVHRELNECRGSIRQRVSLLEATLEAVEADAQREVAKDPFLVRLEIEALRRKRRELELRLAELVRTEQQHIRDFEPQLIERLKLIVGGYMEMLGNSGKQQRQTARASAKTSMLLDETAEWSYFATAFSDVLANEHKDSEEEVDCEGEWIKVLREGVVALKEQGPMFRSTWQSKYCVLTARGYLHVFRSQGDVAKCAPETSVFLPNAQVSLVRAGTLQIRNGGKFSRCRLILQDGSDSLELWRSLMQRVRGRTSSSSSGMATPPESSEDEMQMRPRANTEPLDPLKAPRQGNAKLMEPPNHKRLTAGTQNLYMLPLESTPACSLDLPLRSRPFSCLSPMVNISELSFDGNSPGISDFPVPSPRLSLHAKDMSGTSQQQAFNETSLGDGPHITARTSWQNAAGGGGHGGRSIVPLLQASTGVTAAADAVEAKHARRRSMVHSGHFDPSLIDVHNPYLGEFFTKSTRVPSVGGQSKEWRNSVQAGRVVSQPVGCTTSPPLPLRMVGPCVSRGCIDEREDEG</sequence>
<dbReference type="EMBL" id="JANBPW010000571">
    <property type="protein sequence ID" value="KAJ1949008.1"/>
    <property type="molecule type" value="Genomic_DNA"/>
</dbReference>
<evidence type="ECO:0000313" key="2">
    <source>
        <dbReference type="Proteomes" id="UP001150603"/>
    </source>
</evidence>